<accession>R4WIG7</accession>
<protein>
    <submittedName>
        <fullName evidence="8">Aldo-keto reductase</fullName>
    </submittedName>
</protein>
<dbReference type="Pfam" id="PF00248">
    <property type="entry name" value="Aldo_ket_red"/>
    <property type="match status" value="1"/>
</dbReference>
<evidence type="ECO:0000256" key="6">
    <source>
        <dbReference type="PIRSR" id="PIRSR000097-3"/>
    </source>
</evidence>
<evidence type="ECO:0000256" key="2">
    <source>
        <dbReference type="ARBA" id="ARBA00022857"/>
    </source>
</evidence>
<keyword evidence="3" id="KW-0560">Oxidoreductase</keyword>
<feature type="site" description="Lowers pKa of active site Tyr" evidence="6">
    <location>
        <position position="83"/>
    </location>
</feature>
<dbReference type="InterPro" id="IPR036812">
    <property type="entry name" value="NAD(P)_OxRdtase_dom_sf"/>
</dbReference>
<feature type="active site" description="Proton donor" evidence="4">
    <location>
        <position position="54"/>
    </location>
</feature>
<evidence type="ECO:0000259" key="7">
    <source>
        <dbReference type="Pfam" id="PF00248"/>
    </source>
</evidence>
<dbReference type="PANTHER" id="PTHR11732">
    <property type="entry name" value="ALDO/KETO REDUCTASE"/>
    <property type="match status" value="1"/>
</dbReference>
<dbReference type="PROSITE" id="PS00063">
    <property type="entry name" value="ALDOKETO_REDUCTASE_3"/>
    <property type="match status" value="1"/>
</dbReference>
<comment type="similarity">
    <text evidence="1">Belongs to the aldo/keto reductase family.</text>
</comment>
<evidence type="ECO:0000256" key="4">
    <source>
        <dbReference type="PIRSR" id="PIRSR000097-1"/>
    </source>
</evidence>
<reference evidence="8" key="1">
    <citation type="journal article" date="2013" name="PLoS ONE">
        <title>Gene expression in gut symbiotic organ of stinkbug affected by extracellular bacterial symbiont.</title>
        <authorList>
            <person name="Futahashi R."/>
            <person name="Tanaka K."/>
            <person name="Tanahashi M."/>
            <person name="Nikoh N."/>
            <person name="Kikuchi Y."/>
            <person name="Lee B.L."/>
            <person name="Fukatsu T."/>
        </authorList>
    </citation>
    <scope>NUCLEOTIDE SEQUENCE</scope>
    <source>
        <tissue evidence="8">Midgut</tissue>
    </source>
</reference>
<dbReference type="PRINTS" id="PR00069">
    <property type="entry name" value="ALDKETRDTASE"/>
</dbReference>
<dbReference type="Gene3D" id="3.20.20.100">
    <property type="entry name" value="NADP-dependent oxidoreductase domain"/>
    <property type="match status" value="1"/>
</dbReference>
<dbReference type="AlphaFoldDB" id="R4WIG7"/>
<keyword evidence="2" id="KW-0521">NADP</keyword>
<dbReference type="PROSITE" id="PS00798">
    <property type="entry name" value="ALDOKETO_REDUCTASE_1"/>
    <property type="match status" value="1"/>
</dbReference>
<dbReference type="InterPro" id="IPR023210">
    <property type="entry name" value="NADP_OxRdtase_dom"/>
</dbReference>
<dbReference type="PROSITE" id="PS00062">
    <property type="entry name" value="ALDOKETO_REDUCTASE_2"/>
    <property type="match status" value="1"/>
</dbReference>
<evidence type="ECO:0000256" key="5">
    <source>
        <dbReference type="PIRSR" id="PIRSR000097-2"/>
    </source>
</evidence>
<dbReference type="PIRSF" id="PIRSF000097">
    <property type="entry name" value="AKR"/>
    <property type="match status" value="1"/>
</dbReference>
<proteinExistence type="evidence at transcript level"/>
<dbReference type="InterPro" id="IPR018170">
    <property type="entry name" value="Aldo/ket_reductase_CS"/>
</dbReference>
<name>R4WIG7_RIPPE</name>
<evidence type="ECO:0000256" key="1">
    <source>
        <dbReference type="ARBA" id="ARBA00007905"/>
    </source>
</evidence>
<feature type="domain" description="NADP-dependent oxidoreductase" evidence="7">
    <location>
        <begin position="21"/>
        <end position="307"/>
    </location>
</feature>
<feature type="binding site" evidence="5">
    <location>
        <position position="116"/>
    </location>
    <ligand>
        <name>substrate</name>
    </ligand>
</feature>
<dbReference type="GO" id="GO:0016491">
    <property type="term" value="F:oxidoreductase activity"/>
    <property type="evidence" value="ECO:0007669"/>
    <property type="project" value="UniProtKB-KW"/>
</dbReference>
<sequence length="334" mass="37871">MAASLTPSSVLVSGQMRMPVIGLGTWQATPEEIDIALNAAIDAGYRHIDTAFVYVNETAIGDSLRKIFASGKVERKDLFIVTKLPSFANRPEYVEVYIKKSLEALQLDYIDLYLIHNPVGFEHKNGSIFRKNENGEFELDYEVNHIELWKAMEAQVDAGRAKSIGVSNFNLRQVKRLLENSRIPPANNQVELHVYLQQEKLVSFCRENNVIICAYAPLGSPKLISFTQKLGFSTEGMREISPMTDPVIVEIAKKHNKLPSQVLLRYLVQYGVAVIPKSSNPERIKQNIEIFDFELSSEEMEKIKKLDKGKEGRMFAEKGLFASMKKHPEYPFND</sequence>
<organism evidence="8">
    <name type="scientific">Riptortus pedestris</name>
    <name type="common">Bean bug</name>
    <dbReference type="NCBI Taxonomy" id="329032"/>
    <lineage>
        <taxon>Eukaryota</taxon>
        <taxon>Metazoa</taxon>
        <taxon>Ecdysozoa</taxon>
        <taxon>Arthropoda</taxon>
        <taxon>Hexapoda</taxon>
        <taxon>Insecta</taxon>
        <taxon>Pterygota</taxon>
        <taxon>Neoptera</taxon>
        <taxon>Paraneoptera</taxon>
        <taxon>Hemiptera</taxon>
        <taxon>Heteroptera</taxon>
        <taxon>Panheteroptera</taxon>
        <taxon>Pentatomomorpha</taxon>
        <taxon>Coreoidea</taxon>
        <taxon>Alydidae</taxon>
        <taxon>Riptortus</taxon>
    </lineage>
</organism>
<dbReference type="InterPro" id="IPR020471">
    <property type="entry name" value="AKR"/>
</dbReference>
<dbReference type="EMBL" id="AK417205">
    <property type="protein sequence ID" value="BAN20420.1"/>
    <property type="molecule type" value="mRNA"/>
</dbReference>
<evidence type="ECO:0000313" key="8">
    <source>
        <dbReference type="EMBL" id="BAN20420.1"/>
    </source>
</evidence>
<dbReference type="FunFam" id="3.20.20.100:FF:000006">
    <property type="entry name" value="Aldo-keto reductase family 1 member A1"/>
    <property type="match status" value="1"/>
</dbReference>
<evidence type="ECO:0000256" key="3">
    <source>
        <dbReference type="ARBA" id="ARBA00023002"/>
    </source>
</evidence>
<dbReference type="SUPFAM" id="SSF51430">
    <property type="entry name" value="NAD(P)-linked oxidoreductase"/>
    <property type="match status" value="1"/>
</dbReference>